<dbReference type="OrthoDB" id="187139at2759"/>
<evidence type="ECO:0000256" key="9">
    <source>
        <dbReference type="RuleBase" id="RU361169"/>
    </source>
</evidence>
<proteinExistence type="inferred from homology"/>
<dbReference type="InterPro" id="IPR011050">
    <property type="entry name" value="Pectin_lyase_fold/virulence"/>
</dbReference>
<dbReference type="GO" id="GO:0004650">
    <property type="term" value="F:polygalacturonase activity"/>
    <property type="evidence" value="ECO:0007669"/>
    <property type="project" value="InterPro"/>
</dbReference>
<keyword evidence="4" id="KW-0964">Secreted</keyword>
<keyword evidence="7" id="KW-0961">Cell wall biogenesis/degradation</keyword>
<dbReference type="AlphaFoldDB" id="A0A068UHW2"/>
<dbReference type="STRING" id="49390.A0A068UHW2"/>
<dbReference type="GO" id="GO:0005975">
    <property type="term" value="P:carbohydrate metabolic process"/>
    <property type="evidence" value="ECO:0007669"/>
    <property type="project" value="InterPro"/>
</dbReference>
<dbReference type="PANTHER" id="PTHR31375">
    <property type="match status" value="1"/>
</dbReference>
<comment type="similarity">
    <text evidence="2 9">Belongs to the glycosyl hydrolase 28 family.</text>
</comment>
<dbReference type="GO" id="GO:0071555">
    <property type="term" value="P:cell wall organization"/>
    <property type="evidence" value="ECO:0007669"/>
    <property type="project" value="UniProtKB-KW"/>
</dbReference>
<evidence type="ECO:0008006" key="13">
    <source>
        <dbReference type="Google" id="ProtNLM"/>
    </source>
</evidence>
<evidence type="ECO:0000256" key="8">
    <source>
        <dbReference type="PROSITE-ProRule" id="PRU10052"/>
    </source>
</evidence>
<dbReference type="PROSITE" id="PS00502">
    <property type="entry name" value="POLYGALACTURONASE"/>
    <property type="match status" value="1"/>
</dbReference>
<keyword evidence="10" id="KW-0732">Signal</keyword>
<feature type="chain" id="PRO_5001654817" description="Polygalacturonase" evidence="10">
    <location>
        <begin position="23"/>
        <end position="392"/>
    </location>
</feature>
<dbReference type="EMBL" id="HG739114">
    <property type="protein sequence ID" value="CDP08135.1"/>
    <property type="molecule type" value="Genomic_DNA"/>
</dbReference>
<keyword evidence="3" id="KW-0134">Cell wall</keyword>
<dbReference type="InterPro" id="IPR000743">
    <property type="entry name" value="Glyco_hydro_28"/>
</dbReference>
<organism evidence="11 12">
    <name type="scientific">Coffea canephora</name>
    <name type="common">Robusta coffee</name>
    <dbReference type="NCBI Taxonomy" id="49390"/>
    <lineage>
        <taxon>Eukaryota</taxon>
        <taxon>Viridiplantae</taxon>
        <taxon>Streptophyta</taxon>
        <taxon>Embryophyta</taxon>
        <taxon>Tracheophyta</taxon>
        <taxon>Spermatophyta</taxon>
        <taxon>Magnoliopsida</taxon>
        <taxon>eudicotyledons</taxon>
        <taxon>Gunneridae</taxon>
        <taxon>Pentapetalae</taxon>
        <taxon>asterids</taxon>
        <taxon>lamiids</taxon>
        <taxon>Gentianales</taxon>
        <taxon>Rubiaceae</taxon>
        <taxon>Ixoroideae</taxon>
        <taxon>Gardenieae complex</taxon>
        <taxon>Bertiereae - Coffeeae clade</taxon>
        <taxon>Coffeeae</taxon>
        <taxon>Coffea</taxon>
    </lineage>
</organism>
<evidence type="ECO:0000313" key="11">
    <source>
        <dbReference type="EMBL" id="CDP08135.1"/>
    </source>
</evidence>
<keyword evidence="6 9" id="KW-0326">Glycosidase</keyword>
<evidence type="ECO:0000256" key="6">
    <source>
        <dbReference type="ARBA" id="ARBA00023295"/>
    </source>
</evidence>
<evidence type="ECO:0000313" key="12">
    <source>
        <dbReference type="Proteomes" id="UP000295252"/>
    </source>
</evidence>
<comment type="subcellular location">
    <subcellularLocation>
        <location evidence="1">Secreted</location>
        <location evidence="1">Cell wall</location>
    </subcellularLocation>
</comment>
<dbReference type="InterPro" id="IPR012334">
    <property type="entry name" value="Pectin_lyas_fold"/>
</dbReference>
<dbReference type="Pfam" id="PF00295">
    <property type="entry name" value="Glyco_hydro_28"/>
    <property type="match status" value="1"/>
</dbReference>
<dbReference type="Gene3D" id="2.160.20.10">
    <property type="entry name" value="Single-stranded right-handed beta-helix, Pectin lyase-like"/>
    <property type="match status" value="1"/>
</dbReference>
<feature type="signal peptide" evidence="10">
    <location>
        <begin position="1"/>
        <end position="22"/>
    </location>
</feature>
<evidence type="ECO:0000256" key="4">
    <source>
        <dbReference type="ARBA" id="ARBA00022525"/>
    </source>
</evidence>
<evidence type="ECO:0000256" key="1">
    <source>
        <dbReference type="ARBA" id="ARBA00004191"/>
    </source>
</evidence>
<accession>A0A068UHW2</accession>
<evidence type="ECO:0000256" key="5">
    <source>
        <dbReference type="ARBA" id="ARBA00022801"/>
    </source>
</evidence>
<evidence type="ECO:0000256" key="2">
    <source>
        <dbReference type="ARBA" id="ARBA00008834"/>
    </source>
</evidence>
<dbReference type="SUPFAM" id="SSF51126">
    <property type="entry name" value="Pectin lyase-like"/>
    <property type="match status" value="1"/>
</dbReference>
<evidence type="ECO:0000256" key="7">
    <source>
        <dbReference type="ARBA" id="ARBA00023316"/>
    </source>
</evidence>
<dbReference type="Proteomes" id="UP000295252">
    <property type="component" value="Chromosome V"/>
</dbReference>
<keyword evidence="5 9" id="KW-0378">Hydrolase</keyword>
<dbReference type="FunFam" id="2.160.20.10:FF:000004">
    <property type="entry name" value="Pectin lyase-like superfamily protein"/>
    <property type="match status" value="1"/>
</dbReference>
<gene>
    <name evidence="11" type="ORF">GSCOC_T00026872001</name>
</gene>
<dbReference type="InterPro" id="IPR006626">
    <property type="entry name" value="PbH1"/>
</dbReference>
<dbReference type="Gramene" id="CDP08135">
    <property type="protein sequence ID" value="CDP08135"/>
    <property type="gene ID" value="GSCOC_T00026872001"/>
</dbReference>
<dbReference type="SMART" id="SM00710">
    <property type="entry name" value="PbH1"/>
    <property type="match status" value="5"/>
</dbReference>
<evidence type="ECO:0000256" key="3">
    <source>
        <dbReference type="ARBA" id="ARBA00022512"/>
    </source>
</evidence>
<name>A0A068UHW2_COFCA</name>
<evidence type="ECO:0000256" key="10">
    <source>
        <dbReference type="SAM" id="SignalP"/>
    </source>
</evidence>
<reference evidence="12" key="1">
    <citation type="journal article" date="2014" name="Science">
        <title>The coffee genome provides insight into the convergent evolution of caffeine biosynthesis.</title>
        <authorList>
            <person name="Denoeud F."/>
            <person name="Carretero-Paulet L."/>
            <person name="Dereeper A."/>
            <person name="Droc G."/>
            <person name="Guyot R."/>
            <person name="Pietrella M."/>
            <person name="Zheng C."/>
            <person name="Alberti A."/>
            <person name="Anthony F."/>
            <person name="Aprea G."/>
            <person name="Aury J.M."/>
            <person name="Bento P."/>
            <person name="Bernard M."/>
            <person name="Bocs S."/>
            <person name="Campa C."/>
            <person name="Cenci A."/>
            <person name="Combes M.C."/>
            <person name="Crouzillat D."/>
            <person name="Da Silva C."/>
            <person name="Daddiego L."/>
            <person name="De Bellis F."/>
            <person name="Dussert S."/>
            <person name="Garsmeur O."/>
            <person name="Gayraud T."/>
            <person name="Guignon V."/>
            <person name="Jahn K."/>
            <person name="Jamilloux V."/>
            <person name="Joet T."/>
            <person name="Labadie K."/>
            <person name="Lan T."/>
            <person name="Leclercq J."/>
            <person name="Lepelley M."/>
            <person name="Leroy T."/>
            <person name="Li L.T."/>
            <person name="Librado P."/>
            <person name="Lopez L."/>
            <person name="Munoz A."/>
            <person name="Noel B."/>
            <person name="Pallavicini A."/>
            <person name="Perrotta G."/>
            <person name="Poncet V."/>
            <person name="Pot D."/>
            <person name="Priyono X."/>
            <person name="Rigoreau M."/>
            <person name="Rouard M."/>
            <person name="Rozas J."/>
            <person name="Tranchant-Dubreuil C."/>
            <person name="VanBuren R."/>
            <person name="Zhang Q."/>
            <person name="Andrade A.C."/>
            <person name="Argout X."/>
            <person name="Bertrand B."/>
            <person name="de Kochko A."/>
            <person name="Graziosi G."/>
            <person name="Henry R.J."/>
            <person name="Jayarama X."/>
            <person name="Ming R."/>
            <person name="Nagai C."/>
            <person name="Rounsley S."/>
            <person name="Sankoff D."/>
            <person name="Giuliano G."/>
            <person name="Albert V.A."/>
            <person name="Wincker P."/>
            <person name="Lashermes P."/>
        </authorList>
    </citation>
    <scope>NUCLEOTIDE SEQUENCE [LARGE SCALE GENOMIC DNA]</scope>
    <source>
        <strain evidence="12">cv. DH200-94</strain>
    </source>
</reference>
<keyword evidence="12" id="KW-1185">Reference proteome</keyword>
<protein>
    <recommendedName>
        <fullName evidence="13">Polygalacturonase</fullName>
    </recommendedName>
</protein>
<feature type="active site" evidence="8">
    <location>
        <position position="241"/>
    </location>
</feature>
<dbReference type="OMA" id="VNKPESC"/>
<dbReference type="PhylomeDB" id="A0A068UHW2"/>
<dbReference type="InParanoid" id="A0A068UHW2"/>
<sequence>MAYPRKLFSLALPFLFFFLSSASTITYNVRKFGAKPDGKTDSTKAFRSAWAAACASVMSATIYVPQGRYLLGAASFWGNKCKNNAIKIRIDGTLVAPSNYRTIGYAGNWLKFERVNGVIISGGTLDGQGSSLWNCKASKSNCPGGPTTLAFYNSNNIVISKLTSLNSQMFHVMLYGCQNAKLQGMNISASATSPNTDGIHISGSSGVTILGSNIATGDDCISIGPGASNLWIENVSCGPGHGISIGSLGWDMQEPGVQNVTVKTVTFRGTQNGLRIKTWARPSNGFVKRVLFQNAVMLNVRYPIIIDQSYCPTKNNCPNQGSGVKISDVTYHQIHGTSSSQVAIAIDCSKDSPCSGIRLQDVNLRYMNQPAQVSCSNVAGTSTGFVQPKGCL</sequence>